<accession>A0A8H3M6Z5</accession>
<name>A0A8H3M6Z5_9GLOM</name>
<dbReference type="EMBL" id="BLAL01000278">
    <property type="protein sequence ID" value="GES99190.1"/>
    <property type="molecule type" value="Genomic_DNA"/>
</dbReference>
<protein>
    <submittedName>
        <fullName evidence="1">Uncharacterized protein</fullName>
    </submittedName>
</protein>
<proteinExistence type="predicted"/>
<organism evidence="1 2">
    <name type="scientific">Rhizophagus clarus</name>
    <dbReference type="NCBI Taxonomy" id="94130"/>
    <lineage>
        <taxon>Eukaryota</taxon>
        <taxon>Fungi</taxon>
        <taxon>Fungi incertae sedis</taxon>
        <taxon>Mucoromycota</taxon>
        <taxon>Glomeromycotina</taxon>
        <taxon>Glomeromycetes</taxon>
        <taxon>Glomerales</taxon>
        <taxon>Glomeraceae</taxon>
        <taxon>Rhizophagus</taxon>
    </lineage>
</organism>
<dbReference type="Proteomes" id="UP000615446">
    <property type="component" value="Unassembled WGS sequence"/>
</dbReference>
<gene>
    <name evidence="1" type="ORF">RCL2_002570100</name>
</gene>
<sequence length="301" mass="35787">MHMNAEKFNVSIAVGNEILNLFNKDTKSVFLNLIDSQKFNTFHISGSEHCFSELETLHCNDSTSCNTLKRLAITNTSIKKLKFEFDNNDIKKFEFVKLIEVQKNLKDVNLICNCMHIYNESCYKPLEEALIKCANIVQYLEISNWRPFTRFLSYLVNLVSLEIKASHNTNWNYLGAVSLPYLKFLKVVFFPSKFVASLIKRKKAYLIEINILYQGIDYGKVIVLYDSHNDFKWDMFFKILAKLFLNNWKDRYLMLLQIISKEHLRNDYCQQQKLRRGKWYNRKIERHHLITNSKPPYYTNR</sequence>
<dbReference type="AlphaFoldDB" id="A0A8H3M6Z5"/>
<evidence type="ECO:0000313" key="1">
    <source>
        <dbReference type="EMBL" id="GES99190.1"/>
    </source>
</evidence>
<reference evidence="1" key="1">
    <citation type="submission" date="2019-10" db="EMBL/GenBank/DDBJ databases">
        <title>Conservation and host-specific expression of non-tandemly repeated heterogenous ribosome RNA gene in arbuscular mycorrhizal fungi.</title>
        <authorList>
            <person name="Maeda T."/>
            <person name="Kobayashi Y."/>
            <person name="Nakagawa T."/>
            <person name="Ezawa T."/>
            <person name="Yamaguchi K."/>
            <person name="Bino T."/>
            <person name="Nishimoto Y."/>
            <person name="Shigenobu S."/>
            <person name="Kawaguchi M."/>
        </authorList>
    </citation>
    <scope>NUCLEOTIDE SEQUENCE</scope>
    <source>
        <strain evidence="1">HR1</strain>
    </source>
</reference>
<dbReference type="OrthoDB" id="2333426at2759"/>
<evidence type="ECO:0000313" key="2">
    <source>
        <dbReference type="Proteomes" id="UP000615446"/>
    </source>
</evidence>
<comment type="caution">
    <text evidence="1">The sequence shown here is derived from an EMBL/GenBank/DDBJ whole genome shotgun (WGS) entry which is preliminary data.</text>
</comment>